<feature type="domain" description="Phosphatidic acid phosphatase type 2/haloperoxidase" evidence="3">
    <location>
        <begin position="173"/>
        <end position="295"/>
    </location>
</feature>
<reference evidence="4" key="1">
    <citation type="submission" date="2024-02" db="EMBL/GenBank/DDBJ databases">
        <title>Tomenella chthoni gen. nov. sp. nov., a member of the family Jonesiaceae isolated from bat guano.</title>
        <authorList>
            <person name="Miller S.L."/>
            <person name="King J."/>
            <person name="Sankaranarayanan K."/>
            <person name="Lawson P.A."/>
        </authorList>
    </citation>
    <scope>NUCLEOTIDE SEQUENCE</scope>
    <source>
        <strain evidence="4">BS-20</strain>
    </source>
</reference>
<evidence type="ECO:0000259" key="3">
    <source>
        <dbReference type="SMART" id="SM00014"/>
    </source>
</evidence>
<dbReference type="SMART" id="SM00014">
    <property type="entry name" value="acidPPc"/>
    <property type="match status" value="1"/>
</dbReference>
<keyword evidence="2" id="KW-0732">Signal</keyword>
<feature type="chain" id="PRO_5043313478" evidence="2">
    <location>
        <begin position="47"/>
        <end position="432"/>
    </location>
</feature>
<feature type="region of interest" description="Disordered" evidence="1">
    <location>
        <begin position="1"/>
        <end position="25"/>
    </location>
</feature>
<proteinExistence type="predicted"/>
<dbReference type="GO" id="GO:0003993">
    <property type="term" value="F:acid phosphatase activity"/>
    <property type="evidence" value="ECO:0007669"/>
    <property type="project" value="InterPro"/>
</dbReference>
<feature type="region of interest" description="Disordered" evidence="1">
    <location>
        <begin position="185"/>
        <end position="204"/>
    </location>
</feature>
<dbReference type="CDD" id="cd03397">
    <property type="entry name" value="PAP2_acid_phosphatase"/>
    <property type="match status" value="1"/>
</dbReference>
<protein>
    <submittedName>
        <fullName evidence="4">Phosphatase PAP2 family protein</fullName>
    </submittedName>
</protein>
<dbReference type="Pfam" id="PF01569">
    <property type="entry name" value="PAP2"/>
    <property type="match status" value="1"/>
</dbReference>
<dbReference type="GO" id="GO:0030288">
    <property type="term" value="C:outer membrane-bounded periplasmic space"/>
    <property type="evidence" value="ECO:0007669"/>
    <property type="project" value="InterPro"/>
</dbReference>
<dbReference type="InterPro" id="IPR036938">
    <property type="entry name" value="PAP2/HPO_sf"/>
</dbReference>
<gene>
    <name evidence="4" type="ORF">V5R04_12685</name>
</gene>
<evidence type="ECO:0000313" key="4">
    <source>
        <dbReference type="EMBL" id="XBH21061.1"/>
    </source>
</evidence>
<dbReference type="EMBL" id="CP146203">
    <property type="protein sequence ID" value="XBH21061.1"/>
    <property type="molecule type" value="Genomic_DNA"/>
</dbReference>
<dbReference type="AlphaFoldDB" id="A0AAU7DWE8"/>
<evidence type="ECO:0000256" key="1">
    <source>
        <dbReference type="SAM" id="MobiDB-lite"/>
    </source>
</evidence>
<organism evidence="4">
    <name type="scientific">Jonesiaceae bacterium BS-20</name>
    <dbReference type="NCBI Taxonomy" id="3120821"/>
    <lineage>
        <taxon>Bacteria</taxon>
        <taxon>Bacillati</taxon>
        <taxon>Actinomycetota</taxon>
        <taxon>Actinomycetes</taxon>
        <taxon>Micrococcales</taxon>
        <taxon>Jonesiaceae</taxon>
    </lineage>
</organism>
<sequence>MTSQSSAFGTSTNQTQPRTAPNRRMHALAAVGFTALLVAGCSPASADNTEPKPDAPASDVQKTDAPAAEKSAYVSQPYDPALLEAAYPSDGHHKSWIPILDGYDELLKNHQDILDRDMEIVVEINGGSAKNPEQRERALDDQYEDMSMTMGEGMGQNLGKIYMDGRKNGDLPKIDALLTKGDARAAGEGASSNPAKEHWKEQAPRPYVAHPDAIDYFDREGGDAHDSRGGAYPSGHTSEAYWQGVIMATLLPELSNGILARVSEAGNNRIVMGAHYPTDVIGGRMSGTSLAANRWADEEFHVLFDGAREELVGYLESECGDTLEACIEADTPFMTDDEANKVYLDRMTYGFKQIGEAGQPLVVPEKAGSLLLTSHPDLTDEQRLQVLELTAIDSGYPLDKQGEGGGWQRLNLMAAMDADVEIDGSGNVQLAK</sequence>
<dbReference type="SUPFAM" id="SSF48317">
    <property type="entry name" value="Acid phosphatase/Vanadium-dependent haloperoxidase"/>
    <property type="match status" value="1"/>
</dbReference>
<dbReference type="InterPro" id="IPR001011">
    <property type="entry name" value="Acid_Pase_classA_bac"/>
</dbReference>
<evidence type="ECO:0000256" key="2">
    <source>
        <dbReference type="SAM" id="SignalP"/>
    </source>
</evidence>
<dbReference type="Gene3D" id="1.20.144.10">
    <property type="entry name" value="Phosphatidic acid phosphatase type 2/haloperoxidase"/>
    <property type="match status" value="1"/>
</dbReference>
<feature type="signal peptide" evidence="2">
    <location>
        <begin position="1"/>
        <end position="46"/>
    </location>
</feature>
<dbReference type="InterPro" id="IPR000326">
    <property type="entry name" value="PAP2/HPO"/>
</dbReference>
<name>A0AAU7DWE8_9MICO</name>
<accession>A0AAU7DWE8</accession>
<feature type="region of interest" description="Disordered" evidence="1">
    <location>
        <begin position="43"/>
        <end position="73"/>
    </location>
</feature>
<feature type="compositionally biased region" description="Polar residues" evidence="1">
    <location>
        <begin position="1"/>
        <end position="19"/>
    </location>
</feature>